<name>A0A8S5PEJ1_9CAUD</name>
<protein>
    <submittedName>
        <fullName evidence="1">DNA repair protein</fullName>
    </submittedName>
</protein>
<evidence type="ECO:0000313" key="1">
    <source>
        <dbReference type="EMBL" id="DAE05607.1"/>
    </source>
</evidence>
<organism evidence="1">
    <name type="scientific">Siphoviridae sp. cthL03</name>
    <dbReference type="NCBI Taxonomy" id="2825615"/>
    <lineage>
        <taxon>Viruses</taxon>
        <taxon>Duplodnaviria</taxon>
        <taxon>Heunggongvirae</taxon>
        <taxon>Uroviricota</taxon>
        <taxon>Caudoviricetes</taxon>
    </lineage>
</organism>
<sequence>MQLCNEKRSYGCEEITIGFVNNGYGNEIVDFMTMDSKGVIRCYEIKVTLQDLKSNAKKSWYGHYNYLVVSEDLYNKITDWTTYLPDGIGLIVGRESNYYPTWSLQCVINPKKQVLSIETSMMLKESMVRSIYYKMVKYIDAQSIDKFKEIQKSQRYWEKLYRDEEKEHLLLCRKVRKFERLKRKNEGKYILLDDMIEIEQQKSGEHDEVFC</sequence>
<accession>A0A8S5PEJ1</accession>
<proteinExistence type="predicted"/>
<reference evidence="1" key="1">
    <citation type="journal article" date="2021" name="Proc. Natl. Acad. Sci. U.S.A.">
        <title>A Catalog of Tens of Thousands of Viruses from Human Metagenomes Reveals Hidden Associations with Chronic Diseases.</title>
        <authorList>
            <person name="Tisza M.J."/>
            <person name="Buck C.B."/>
        </authorList>
    </citation>
    <scope>NUCLEOTIDE SEQUENCE</scope>
    <source>
        <strain evidence="1">CthL03</strain>
    </source>
</reference>
<dbReference type="EMBL" id="BK015413">
    <property type="protein sequence ID" value="DAE05607.1"/>
    <property type="molecule type" value="Genomic_DNA"/>
</dbReference>